<evidence type="ECO:0000313" key="8">
    <source>
        <dbReference type="EMBL" id="CAL8140585.1"/>
    </source>
</evidence>
<feature type="compositionally biased region" description="Basic and acidic residues" evidence="6">
    <location>
        <begin position="450"/>
        <end position="459"/>
    </location>
</feature>
<keyword evidence="9" id="KW-1185">Reference proteome</keyword>
<feature type="compositionally biased region" description="Basic and acidic residues" evidence="6">
    <location>
        <begin position="401"/>
        <end position="423"/>
    </location>
</feature>
<dbReference type="PROSITE" id="PS50157">
    <property type="entry name" value="ZINC_FINGER_C2H2_2"/>
    <property type="match status" value="8"/>
</dbReference>
<evidence type="ECO:0000256" key="3">
    <source>
        <dbReference type="ARBA" id="ARBA00022771"/>
    </source>
</evidence>
<evidence type="ECO:0000256" key="5">
    <source>
        <dbReference type="PROSITE-ProRule" id="PRU00042"/>
    </source>
</evidence>
<evidence type="ECO:0000313" key="9">
    <source>
        <dbReference type="Proteomes" id="UP001642540"/>
    </source>
</evidence>
<dbReference type="SUPFAM" id="SSF57667">
    <property type="entry name" value="beta-beta-alpha zinc fingers"/>
    <property type="match status" value="3"/>
</dbReference>
<proteinExistence type="predicted"/>
<dbReference type="Proteomes" id="UP001642540">
    <property type="component" value="Unassembled WGS sequence"/>
</dbReference>
<evidence type="ECO:0000256" key="2">
    <source>
        <dbReference type="ARBA" id="ARBA00022737"/>
    </source>
</evidence>
<dbReference type="SMART" id="SM00355">
    <property type="entry name" value="ZnF_C2H2"/>
    <property type="match status" value="13"/>
</dbReference>
<dbReference type="Gene3D" id="3.30.160.60">
    <property type="entry name" value="Classic Zinc Finger"/>
    <property type="match status" value="6"/>
</dbReference>
<feature type="domain" description="C2H2-type" evidence="7">
    <location>
        <begin position="962"/>
        <end position="985"/>
    </location>
</feature>
<evidence type="ECO:0000256" key="4">
    <source>
        <dbReference type="ARBA" id="ARBA00022833"/>
    </source>
</evidence>
<sequence length="1012" mass="116908">MGAKTPQNKYINSVCILCYKSASVSSSHSSESSKSARFLSILCRHLQISSICRSKQVFDPDLTVMCEDCAHFCSSFSELYFQLECIQLKLNWKVKKMLEMMICAGRVSSRYQSFCKQFEVSERGDEDVNELEKYRDEILAFRKRKVKNSQPQVNLTRFDEAKLTTPSSATSGEIKTERFSSSPPRQSHLKSSIHTITMYQKPSSLTNYSTQTQPQSQNPEEKVISSFYLLTFHALLSLASIKTSSIKTCEPKFKSKNPLIEDFSSEVEENGAQDDVISHAESEDENAVEESILNLNEPVEPKENSQENIQIEKTIDEIPPINKEPTTFDNDVTEKHNQNPNLIPIKQDFTFQPLPSEPVGLRSSTRSSLRTLLKCKECSKTFTNQYSLSLHQTFHEEMKLRIIPEEKNETIPNGHGEEDKDNLQSDSEEESEFNDIWSPASKKLANNHNYQEDPLKLDDGQCSLVKPEGGKTNNEDDSESSSAEDDSFDSSSSENEEEGRKTALASKKTKVKHRNSRIRSADIPPTTCEQCDLTFECEAAVEKHRVMEHNIKHYVRCPICCRMYPGFPTYYEHRTIRAKPKKLRCYIDATLLNSQIHQFPFPKCKSLPYLFCPKKGCYEVFAFKQYLDIHLKTHGIWRCTHCFKDFGKAHDLAWHEITEHNKIQQEDPVFDQGFQCTRCDRKFDRKHYLISHFLHKHLDIPDIQQNGLDKMEKNTEELVGDKDKKQCLVCKMIFSPNCSEFSVTRHMKWHNVEGMEPSEISTCKICNAPFKLPYLLSKHLKTVHLLKKPHECPQCPFKYSCLSLLRLHINKVHKESVDTAALFKGKFKCEICGERFGFEGNFKQHLKFHERNKGTNGIPTGSYFQPGNFKCDKCDDGKVFRTKMRLYMHQRNMHKKPKQTWCCDKCGNVFKTKQQLTQHEGYRHTDPNDWKFVCSVEGCGRKCFSKQKLGEHLRTHTKECPFICDFCGKKFRYRQYLRAHLVKLHGPSAAATLPGRKYFKPFNQTKGEKEAK</sequence>
<feature type="domain" description="C2H2-type" evidence="7">
    <location>
        <begin position="827"/>
        <end position="854"/>
    </location>
</feature>
<feature type="compositionally biased region" description="Acidic residues" evidence="6">
    <location>
        <begin position="475"/>
        <end position="488"/>
    </location>
</feature>
<evidence type="ECO:0000256" key="6">
    <source>
        <dbReference type="SAM" id="MobiDB-lite"/>
    </source>
</evidence>
<dbReference type="InterPro" id="IPR013087">
    <property type="entry name" value="Znf_C2H2_type"/>
</dbReference>
<evidence type="ECO:0000256" key="1">
    <source>
        <dbReference type="ARBA" id="ARBA00022723"/>
    </source>
</evidence>
<keyword evidence="2" id="KW-0677">Repeat</keyword>
<feature type="domain" description="C2H2-type" evidence="7">
    <location>
        <begin position="901"/>
        <end position="929"/>
    </location>
</feature>
<feature type="domain" description="C2H2-type" evidence="7">
    <location>
        <begin position="674"/>
        <end position="697"/>
    </location>
</feature>
<feature type="domain" description="C2H2-type" evidence="7">
    <location>
        <begin position="761"/>
        <end position="789"/>
    </location>
</feature>
<feature type="domain" description="C2H2-type" evidence="7">
    <location>
        <begin position="869"/>
        <end position="899"/>
    </location>
</feature>
<gene>
    <name evidence="8" type="ORF">ODALV1_LOCUS28340</name>
</gene>
<protein>
    <recommendedName>
        <fullName evidence="7">C2H2-type domain-containing protein</fullName>
    </recommendedName>
</protein>
<feature type="region of interest" description="Disordered" evidence="6">
    <location>
        <begin position="401"/>
        <end position="516"/>
    </location>
</feature>
<evidence type="ECO:0000259" key="7">
    <source>
        <dbReference type="PROSITE" id="PS50157"/>
    </source>
</evidence>
<dbReference type="PANTHER" id="PTHR24379:SF127">
    <property type="entry name" value="BLOODY FINGERS-RELATED"/>
    <property type="match status" value="1"/>
</dbReference>
<dbReference type="InterPro" id="IPR036236">
    <property type="entry name" value="Znf_C2H2_sf"/>
</dbReference>
<dbReference type="EMBL" id="CAXLJM020000138">
    <property type="protein sequence ID" value="CAL8140585.1"/>
    <property type="molecule type" value="Genomic_DNA"/>
</dbReference>
<feature type="domain" description="C2H2-type" evidence="7">
    <location>
        <begin position="932"/>
        <end position="961"/>
    </location>
</feature>
<accession>A0ABP1S0H3</accession>
<name>A0ABP1S0H3_9HEXA</name>
<feature type="compositionally biased region" description="Basic residues" evidence="6">
    <location>
        <begin position="507"/>
        <end position="516"/>
    </location>
</feature>
<dbReference type="Pfam" id="PF00096">
    <property type="entry name" value="zf-C2H2"/>
    <property type="match status" value="4"/>
</dbReference>
<reference evidence="8 9" key="1">
    <citation type="submission" date="2024-08" db="EMBL/GenBank/DDBJ databases">
        <authorList>
            <person name="Cucini C."/>
            <person name="Frati F."/>
        </authorList>
    </citation>
    <scope>NUCLEOTIDE SEQUENCE [LARGE SCALE GENOMIC DNA]</scope>
</reference>
<keyword evidence="1" id="KW-0479">Metal-binding</keyword>
<dbReference type="PANTHER" id="PTHR24379">
    <property type="entry name" value="KRAB AND ZINC FINGER DOMAIN-CONTAINING"/>
    <property type="match status" value="1"/>
</dbReference>
<keyword evidence="4" id="KW-0862">Zinc</keyword>
<feature type="domain" description="C2H2-type" evidence="7">
    <location>
        <begin position="373"/>
        <end position="400"/>
    </location>
</feature>
<comment type="caution">
    <text evidence="8">The sequence shown here is derived from an EMBL/GenBank/DDBJ whole genome shotgun (WGS) entry which is preliminary data.</text>
</comment>
<dbReference type="PROSITE" id="PS00028">
    <property type="entry name" value="ZINC_FINGER_C2H2_1"/>
    <property type="match status" value="10"/>
</dbReference>
<feature type="region of interest" description="Disordered" evidence="6">
    <location>
        <begin position="166"/>
        <end position="190"/>
    </location>
</feature>
<keyword evidence="3 5" id="KW-0863">Zinc-finger</keyword>
<organism evidence="8 9">
    <name type="scientific">Orchesella dallaii</name>
    <dbReference type="NCBI Taxonomy" id="48710"/>
    <lineage>
        <taxon>Eukaryota</taxon>
        <taxon>Metazoa</taxon>
        <taxon>Ecdysozoa</taxon>
        <taxon>Arthropoda</taxon>
        <taxon>Hexapoda</taxon>
        <taxon>Collembola</taxon>
        <taxon>Entomobryomorpha</taxon>
        <taxon>Entomobryoidea</taxon>
        <taxon>Orchesellidae</taxon>
        <taxon>Orchesellinae</taxon>
        <taxon>Orchesella</taxon>
    </lineage>
</organism>